<keyword evidence="1 4" id="KW-0808">Transferase</keyword>
<dbReference type="UniPathway" id="UPA00060">
    <property type="reaction ID" value="UER00142"/>
</dbReference>
<evidence type="ECO:0000259" key="2">
    <source>
        <dbReference type="Pfam" id="PF00586"/>
    </source>
</evidence>
<evidence type="ECO:0000313" key="4">
    <source>
        <dbReference type="EMBL" id="MBB2997443.1"/>
    </source>
</evidence>
<feature type="binding site" evidence="1">
    <location>
        <position position="45"/>
    </location>
    <ligand>
        <name>Mg(2+)</name>
        <dbReference type="ChEBI" id="CHEBI:18420"/>
        <label>3</label>
    </ligand>
</feature>
<dbReference type="Pfam" id="PF02769">
    <property type="entry name" value="AIRS_C"/>
    <property type="match status" value="1"/>
</dbReference>
<keyword evidence="1" id="KW-0784">Thiamine biosynthesis</keyword>
<keyword evidence="1" id="KW-0460">Magnesium</keyword>
<proteinExistence type="inferred from homology"/>
<comment type="function">
    <text evidence="1">Catalyzes the ATP-dependent phosphorylation of thiamine-monophosphate (TMP) to form thiamine-pyrophosphate (TPP), the active form of vitamin B1.</text>
</comment>
<feature type="binding site" evidence="1">
    <location>
        <position position="239"/>
    </location>
    <ligand>
        <name>Mg(2+)</name>
        <dbReference type="ChEBI" id="CHEBI:18420"/>
        <label>3</label>
    </ligand>
</feature>
<evidence type="ECO:0000256" key="1">
    <source>
        <dbReference type="HAMAP-Rule" id="MF_02128"/>
    </source>
</evidence>
<protein>
    <recommendedName>
        <fullName evidence="1">Thiamine-monophosphate kinase</fullName>
        <shortName evidence="1">TMP kinase</shortName>
        <shortName evidence="1">Thiamine-phosphate kinase</shortName>
        <ecNumber evidence="1">2.7.4.16</ecNumber>
    </recommendedName>
</protein>
<dbReference type="PANTHER" id="PTHR30270">
    <property type="entry name" value="THIAMINE-MONOPHOSPHATE KINASE"/>
    <property type="match status" value="1"/>
</dbReference>
<dbReference type="PIRSF" id="PIRSF005303">
    <property type="entry name" value="Thiam_monoph_kin"/>
    <property type="match status" value="1"/>
</dbReference>
<dbReference type="PANTHER" id="PTHR30270:SF0">
    <property type="entry name" value="THIAMINE-MONOPHOSPHATE KINASE"/>
    <property type="match status" value="1"/>
</dbReference>
<gene>
    <name evidence="1" type="primary">thiL</name>
    <name evidence="4" type="ORF">E9229_003690</name>
</gene>
<feature type="binding site" evidence="1">
    <location>
        <position position="95"/>
    </location>
    <ligand>
        <name>Mg(2+)</name>
        <dbReference type="ChEBI" id="CHEBI:18420"/>
        <label>3</label>
    </ligand>
</feature>
<dbReference type="SUPFAM" id="SSF56042">
    <property type="entry name" value="PurM C-terminal domain-like"/>
    <property type="match status" value="1"/>
</dbReference>
<feature type="binding site" evidence="1">
    <location>
        <position position="45"/>
    </location>
    <ligand>
        <name>Mg(2+)</name>
        <dbReference type="ChEBI" id="CHEBI:18420"/>
        <label>4</label>
    </ligand>
</feature>
<accession>A0A839QPA9</accession>
<dbReference type="Gene3D" id="3.30.1330.10">
    <property type="entry name" value="PurM-like, N-terminal domain"/>
    <property type="match status" value="1"/>
</dbReference>
<comment type="caution">
    <text evidence="1">Lacks conserved residue(s) required for the propagation of feature annotation.</text>
</comment>
<feature type="binding site" evidence="1">
    <location>
        <position position="95"/>
    </location>
    <ligand>
        <name>Mg(2+)</name>
        <dbReference type="ChEBI" id="CHEBI:18420"/>
        <label>4</label>
    </ligand>
</feature>
<dbReference type="GO" id="GO:0000287">
    <property type="term" value="F:magnesium ion binding"/>
    <property type="evidence" value="ECO:0007669"/>
    <property type="project" value="UniProtKB-UniRule"/>
</dbReference>
<comment type="catalytic activity">
    <reaction evidence="1">
        <text>thiamine phosphate + ATP = thiamine diphosphate + ADP</text>
        <dbReference type="Rhea" id="RHEA:15913"/>
        <dbReference type="ChEBI" id="CHEBI:30616"/>
        <dbReference type="ChEBI" id="CHEBI:37575"/>
        <dbReference type="ChEBI" id="CHEBI:58937"/>
        <dbReference type="ChEBI" id="CHEBI:456216"/>
        <dbReference type="EC" id="2.7.4.16"/>
    </reaction>
</comment>
<dbReference type="NCBIfam" id="TIGR01379">
    <property type="entry name" value="thiL"/>
    <property type="match status" value="1"/>
</dbReference>
<feature type="binding site" evidence="1">
    <location>
        <position position="293"/>
    </location>
    <ligand>
        <name>substrate</name>
    </ligand>
</feature>
<keyword evidence="1 4" id="KW-0418">Kinase</keyword>
<dbReference type="GO" id="GO:0009229">
    <property type="term" value="P:thiamine diphosphate biosynthetic process"/>
    <property type="evidence" value="ECO:0007669"/>
    <property type="project" value="UniProtKB-UniRule"/>
</dbReference>
<feature type="binding site" evidence="1">
    <location>
        <position position="95"/>
    </location>
    <ligand>
        <name>Mg(2+)</name>
        <dbReference type="ChEBI" id="CHEBI:18420"/>
        <label>2</label>
    </ligand>
</feature>
<dbReference type="EMBL" id="JACHVS010000002">
    <property type="protein sequence ID" value="MBB2997443.1"/>
    <property type="molecule type" value="Genomic_DNA"/>
</dbReference>
<feature type="binding site" evidence="1">
    <location>
        <position position="61"/>
    </location>
    <ligand>
        <name>Mg(2+)</name>
        <dbReference type="ChEBI" id="CHEBI:18420"/>
        <label>1</label>
    </ligand>
</feature>
<feature type="binding site" evidence="1">
    <location>
        <position position="59"/>
    </location>
    <ligand>
        <name>Mg(2+)</name>
        <dbReference type="ChEBI" id="CHEBI:18420"/>
        <label>4</label>
    </ligand>
</feature>
<dbReference type="InterPro" id="IPR006283">
    <property type="entry name" value="ThiL-like"/>
</dbReference>
<comment type="miscellaneous">
    <text evidence="1">Reaction mechanism of ThiL seems to utilize a direct, inline transfer of the gamma-phosphate of ATP to TMP rather than a phosphorylated enzyme intermediate.</text>
</comment>
<dbReference type="CDD" id="cd02194">
    <property type="entry name" value="ThiL"/>
    <property type="match status" value="1"/>
</dbReference>
<keyword evidence="1" id="KW-0479">Metal-binding</keyword>
<evidence type="ECO:0000259" key="3">
    <source>
        <dbReference type="Pfam" id="PF02769"/>
    </source>
</evidence>
<dbReference type="InterPro" id="IPR010918">
    <property type="entry name" value="PurM-like_C_dom"/>
</dbReference>
<organism evidence="4 5">
    <name type="scientific">Paeniglutamicibacter cryotolerans</name>
    <dbReference type="NCBI Taxonomy" id="670079"/>
    <lineage>
        <taxon>Bacteria</taxon>
        <taxon>Bacillati</taxon>
        <taxon>Actinomycetota</taxon>
        <taxon>Actinomycetes</taxon>
        <taxon>Micrococcales</taxon>
        <taxon>Micrococcaceae</taxon>
        <taxon>Paeniglutamicibacter</taxon>
    </lineage>
</organism>
<dbReference type="GO" id="GO:0009030">
    <property type="term" value="F:thiamine-phosphate kinase activity"/>
    <property type="evidence" value="ECO:0007669"/>
    <property type="project" value="UniProtKB-UniRule"/>
</dbReference>
<feature type="binding site" evidence="1">
    <location>
        <position position="338"/>
    </location>
    <ligand>
        <name>substrate</name>
    </ligand>
</feature>
<comment type="caution">
    <text evidence="4">The sequence shown here is derived from an EMBL/GenBank/DDBJ whole genome shotgun (WGS) entry which is preliminary data.</text>
</comment>
<dbReference type="Gene3D" id="3.90.650.10">
    <property type="entry name" value="PurM-like C-terminal domain"/>
    <property type="match status" value="1"/>
</dbReference>
<dbReference type="InterPro" id="IPR016188">
    <property type="entry name" value="PurM-like_N"/>
</dbReference>
<dbReference type="HAMAP" id="MF_02128">
    <property type="entry name" value="TMP_kinase"/>
    <property type="match status" value="1"/>
</dbReference>
<comment type="pathway">
    <text evidence="1">Cofactor biosynthesis; thiamine diphosphate biosynthesis; thiamine diphosphate from thiamine phosphate: step 1/1.</text>
</comment>
<dbReference type="RefSeq" id="WP_183512992.1">
    <property type="nucleotide sequence ID" value="NZ_BAABGK010000018.1"/>
</dbReference>
<dbReference type="InterPro" id="IPR036676">
    <property type="entry name" value="PurM-like_C_sf"/>
</dbReference>
<feature type="binding site" evidence="1">
    <location>
        <position position="146"/>
    </location>
    <ligand>
        <name>Mg(2+)</name>
        <dbReference type="ChEBI" id="CHEBI:18420"/>
        <label>1</label>
    </ligand>
</feature>
<feature type="domain" description="PurM-like C-terminal" evidence="3">
    <location>
        <begin position="175"/>
        <end position="264"/>
    </location>
</feature>
<feature type="binding site" evidence="1">
    <location>
        <begin position="145"/>
        <end position="146"/>
    </location>
    <ligand>
        <name>ATP</name>
        <dbReference type="ChEBI" id="CHEBI:30616"/>
    </ligand>
</feature>
<comment type="similarity">
    <text evidence="1">Belongs to the thiamine-monophosphate kinase family.</text>
</comment>
<name>A0A839QPA9_9MICC</name>
<dbReference type="InterPro" id="IPR036921">
    <property type="entry name" value="PurM-like_N_sf"/>
</dbReference>
<feature type="domain" description="PurM-like N-terminal" evidence="2">
    <location>
        <begin position="43"/>
        <end position="161"/>
    </location>
</feature>
<feature type="binding site" evidence="1">
    <location>
        <position position="241"/>
    </location>
    <ligand>
        <name>ATP</name>
        <dbReference type="ChEBI" id="CHEBI:30616"/>
    </ligand>
</feature>
<keyword evidence="1" id="KW-0067">ATP-binding</keyword>
<feature type="binding site" evidence="1">
    <location>
        <position position="61"/>
    </location>
    <ligand>
        <name>Mg(2+)</name>
        <dbReference type="ChEBI" id="CHEBI:18420"/>
        <label>2</label>
    </ligand>
</feature>
<dbReference type="EC" id="2.7.4.16" evidence="1"/>
<evidence type="ECO:0000313" key="5">
    <source>
        <dbReference type="Proteomes" id="UP000523000"/>
    </source>
</evidence>
<dbReference type="Pfam" id="PF00586">
    <property type="entry name" value="AIRS"/>
    <property type="match status" value="1"/>
</dbReference>
<dbReference type="AlphaFoldDB" id="A0A839QPA9"/>
<feature type="binding site" evidence="1">
    <location>
        <position position="242"/>
    </location>
    <ligand>
        <name>Mg(2+)</name>
        <dbReference type="ChEBI" id="CHEBI:18420"/>
        <label>5</label>
    </ligand>
</feature>
<sequence length="343" mass="34199">MSSNRQWPVPADEQSTVGKLGESGLLARILPRLRGAQALLGPGDDAAMIGAPDGRFVFSVDTLVQDQDFRLTWASGYSSSGYDVGWKSAAQNLSDINAMGAVATAAVISLTLPHETPVGWVEDLADGFSAAVRELGAMRCAIAGGDLGRGREISITAAVTGDLAGAAPLLRSGARPGDVVAVCGILGAGAAGLALLESSRGPGGWNEQEARLVGLQARPRPPLAAGPAAAAAGATAMMDLSDGLGRDGARLAAASGVVLALESAALAPDALALEPVAGGLGVEALTWVLGGGEDHGLLATFGRDVELPSGFRQIGDVVAGTAGGCTIDGAPLGAFLGYDHFGG</sequence>
<feature type="binding site" evidence="1">
    <location>
        <position position="171"/>
    </location>
    <ligand>
        <name>ATP</name>
        <dbReference type="ChEBI" id="CHEBI:30616"/>
    </ligand>
</feature>
<dbReference type="GO" id="GO:0005524">
    <property type="term" value="F:ATP binding"/>
    <property type="evidence" value="ECO:0007669"/>
    <property type="project" value="UniProtKB-UniRule"/>
</dbReference>
<dbReference type="GO" id="GO:0009228">
    <property type="term" value="P:thiamine biosynthetic process"/>
    <property type="evidence" value="ECO:0007669"/>
    <property type="project" value="UniProtKB-KW"/>
</dbReference>
<dbReference type="Proteomes" id="UP000523000">
    <property type="component" value="Unassembled WGS sequence"/>
</dbReference>
<dbReference type="SUPFAM" id="SSF55326">
    <property type="entry name" value="PurM N-terminal domain-like"/>
    <property type="match status" value="1"/>
</dbReference>
<keyword evidence="1" id="KW-0547">Nucleotide-binding</keyword>
<reference evidence="4 5" key="1">
    <citation type="submission" date="2020-08" db="EMBL/GenBank/DDBJ databases">
        <title>Sequencing the genomes of 1000 actinobacteria strains.</title>
        <authorList>
            <person name="Klenk H.-P."/>
        </authorList>
    </citation>
    <scope>NUCLEOTIDE SEQUENCE [LARGE SCALE GENOMIC DNA]</scope>
    <source>
        <strain evidence="4 5">DSM 22826</strain>
    </source>
</reference>
<feature type="binding site" evidence="1">
    <location>
        <position position="68"/>
    </location>
    <ligand>
        <name>substrate</name>
    </ligand>
</feature>
<keyword evidence="5" id="KW-1185">Reference proteome</keyword>